<comment type="caution">
    <text evidence="1">The sequence shown here is derived from an EMBL/GenBank/DDBJ whole genome shotgun (WGS) entry which is preliminary data.</text>
</comment>
<proteinExistence type="predicted"/>
<dbReference type="EMBL" id="QKWW01000028">
    <property type="protein sequence ID" value="PZT55649.1"/>
    <property type="molecule type" value="Genomic_DNA"/>
</dbReference>
<dbReference type="RefSeq" id="WP_111270329.1">
    <property type="nucleotide sequence ID" value="NZ_QKWW01000028.1"/>
</dbReference>
<reference evidence="1 2" key="1">
    <citation type="submission" date="2018-06" db="EMBL/GenBank/DDBJ databases">
        <title>Isolation of heavy metals resistant Paenibacillus silvae NC2 from Gold-Copper mine in ZiJin, China.</title>
        <authorList>
            <person name="Xu J."/>
            <person name="Mazhar H.S."/>
            <person name="Rensing C."/>
        </authorList>
    </citation>
    <scope>NUCLEOTIDE SEQUENCE [LARGE SCALE GENOMIC DNA]</scope>
    <source>
        <strain evidence="1 2">NC2</strain>
    </source>
</reference>
<evidence type="ECO:0000313" key="1">
    <source>
        <dbReference type="EMBL" id="PZT55649.1"/>
    </source>
</evidence>
<organism evidence="1 2">
    <name type="scientific">Paenibacillus silvae</name>
    <dbReference type="NCBI Taxonomy" id="1325358"/>
    <lineage>
        <taxon>Bacteria</taxon>
        <taxon>Bacillati</taxon>
        <taxon>Bacillota</taxon>
        <taxon>Bacilli</taxon>
        <taxon>Bacillales</taxon>
        <taxon>Paenibacillaceae</taxon>
        <taxon>Paenibacillus</taxon>
    </lineage>
</organism>
<accession>A0A2W6NIX1</accession>
<dbReference type="AlphaFoldDB" id="A0A2W6NIX1"/>
<name>A0A2W6NIX1_9BACL</name>
<protein>
    <submittedName>
        <fullName evidence="1">Uncharacterized protein</fullName>
    </submittedName>
</protein>
<evidence type="ECO:0000313" key="2">
    <source>
        <dbReference type="Proteomes" id="UP000249204"/>
    </source>
</evidence>
<gene>
    <name evidence="1" type="ORF">DN757_11275</name>
</gene>
<sequence length="191" mass="21302">MKKNWVLSILMSIVLLGGVFVPAGHYASAADSTTVTSDEEVNVDNDSPEAQELTAEEQDLLDYIDALDAAGVYEKKALDAIGGNTYITSSNRKSFFLTLNNTAIPNYTKYVSMLKQIKPENAELKKIHDKLIRGSYAQLEAYQLFKKAVSKTKVNNTFLKQGNDKVAVGKKSIEQYLKEVQKYAEKLGYEF</sequence>
<dbReference type="Proteomes" id="UP000249204">
    <property type="component" value="Unassembled WGS sequence"/>
</dbReference>